<keyword evidence="5" id="KW-1003">Cell membrane</keyword>
<keyword evidence="6 11" id="KW-0812">Transmembrane</keyword>
<dbReference type="EMBL" id="CP074402">
    <property type="protein sequence ID" value="QVJ01524.1"/>
    <property type="molecule type" value="Genomic_DNA"/>
</dbReference>
<comment type="similarity">
    <text evidence="11">Belongs to the binding-protein-dependent transport system permease family.</text>
</comment>
<dbReference type="PANTHER" id="PTHR43297">
    <property type="entry name" value="OLIGOPEPTIDE TRANSPORT ATP-BINDING PROTEIN APPD"/>
    <property type="match status" value="1"/>
</dbReference>
<evidence type="ECO:0000256" key="10">
    <source>
        <dbReference type="ARBA" id="ARBA00023136"/>
    </source>
</evidence>
<keyword evidence="16" id="KW-1185">Reference proteome</keyword>
<dbReference type="InterPro" id="IPR050388">
    <property type="entry name" value="ABC_Ni/Peptide_Import"/>
</dbReference>
<dbReference type="InterPro" id="IPR003593">
    <property type="entry name" value="AAA+_ATPase"/>
</dbReference>
<keyword evidence="4 11" id="KW-0813">Transport</keyword>
<evidence type="ECO:0000256" key="12">
    <source>
        <dbReference type="SAM" id="MobiDB-lite"/>
    </source>
</evidence>
<feature type="compositionally biased region" description="Pro residues" evidence="12">
    <location>
        <begin position="599"/>
        <end position="611"/>
    </location>
</feature>
<evidence type="ECO:0000259" key="14">
    <source>
        <dbReference type="PROSITE" id="PS50928"/>
    </source>
</evidence>
<dbReference type="CDD" id="cd03257">
    <property type="entry name" value="ABC_NikE_OppD_transporters"/>
    <property type="match status" value="1"/>
</dbReference>
<evidence type="ECO:0000256" key="8">
    <source>
        <dbReference type="ARBA" id="ARBA00022840"/>
    </source>
</evidence>
<protein>
    <submittedName>
        <fullName evidence="15">Dipeptide/oligopeptide/nickel ABC transporter permease/ATP-binding protein</fullName>
    </submittedName>
</protein>
<evidence type="ECO:0000256" key="11">
    <source>
        <dbReference type="RuleBase" id="RU363032"/>
    </source>
</evidence>
<dbReference type="Gene3D" id="3.40.50.300">
    <property type="entry name" value="P-loop containing nucleotide triphosphate hydrolases"/>
    <property type="match status" value="1"/>
</dbReference>
<dbReference type="InterPro" id="IPR035906">
    <property type="entry name" value="MetI-like_sf"/>
</dbReference>
<evidence type="ECO:0000256" key="2">
    <source>
        <dbReference type="ARBA" id="ARBA00004202"/>
    </source>
</evidence>
<feature type="region of interest" description="Disordered" evidence="12">
    <location>
        <begin position="1"/>
        <end position="49"/>
    </location>
</feature>
<feature type="region of interest" description="Disordered" evidence="12">
    <location>
        <begin position="595"/>
        <end position="626"/>
    </location>
</feature>
<dbReference type="AlphaFoldDB" id="A0A975L8P2"/>
<comment type="similarity">
    <text evidence="3">Belongs to the ABC transporter superfamily.</text>
</comment>
<feature type="domain" description="ABC transmembrane type-1" evidence="14">
    <location>
        <begin position="116"/>
        <end position="306"/>
    </location>
</feature>
<dbReference type="InterPro" id="IPR027417">
    <property type="entry name" value="P-loop_NTPase"/>
</dbReference>
<dbReference type="SMART" id="SM00382">
    <property type="entry name" value="AAA"/>
    <property type="match status" value="1"/>
</dbReference>
<dbReference type="PROSITE" id="PS50893">
    <property type="entry name" value="ABC_TRANSPORTER_2"/>
    <property type="match status" value="1"/>
</dbReference>
<feature type="transmembrane region" description="Helical" evidence="11">
    <location>
        <begin position="118"/>
        <end position="144"/>
    </location>
</feature>
<accession>A0A975L8P2</accession>
<comment type="subcellular location">
    <subcellularLocation>
        <location evidence="11">Cell membrane</location>
        <topology evidence="11">Multi-pass membrane protein</topology>
    </subcellularLocation>
    <subcellularLocation>
        <location evidence="2">Cell membrane</location>
        <topology evidence="2">Peripheral membrane protein</topology>
    </subcellularLocation>
    <subcellularLocation>
        <location evidence="1">Membrane</location>
        <topology evidence="1">Multi-pass membrane protein</topology>
    </subcellularLocation>
</comment>
<dbReference type="PANTHER" id="PTHR43297:SF2">
    <property type="entry name" value="DIPEPTIDE TRANSPORT ATP-BINDING PROTEIN DPPD"/>
    <property type="match status" value="1"/>
</dbReference>
<sequence>MSEPVPDPTSPTSSDPLDSQTALGTPDTRDTHHAVTGPSADAVPSPAVARPRRRRAVRILPAATLAALVAYAVLVPWWAGTQTADFARALLPPGPGQWFGTDHSGYDLFVRSAEGLRVSLLVALVCAVVATVLGVAVGAVAATAGGRVDRLLMRTTDGVNALPHLLIGVVIVALYPGSLPAIIASIALTHWPQIARVVRAEMLSVRSSEYVEAAYLWGASRGQVLGRHLLPAALPQALVGLVMLVPHAVWHESTLSFLGLGLSPDEASLGTLLEVARGDVFTGAWWTLAAPAGVLVATTLSVAGLTRALDGGRPGRRRGRGPDPLPVTLPPDGDTSPDSVPPLVRVRSLTLRLPTDDGRWVHAATELDLDLRAGELTALVGESGSGKSTLASALCGLSPAGTRSSGSVVVDGREMSGADERAWRALRGRTIGLAAQSGAGTFTPVRRVGPQIAEVVSALGTEETVPELLERVGLEADAAELFPHELSGGMAVRAVTAAALAGRPRGLLADEPTAGLDPELAAQVLRLLRRVADSGTAVLVITHDLQALETTEVADHMAVMYAGRIVERGPARRVLSEPEHPYSRALTAALPAHGLHPLPGMPPELTDPPADPSLTDRTGATDVVGG</sequence>
<dbReference type="SUPFAM" id="SSF52540">
    <property type="entry name" value="P-loop containing nucleoside triphosphate hydrolases"/>
    <property type="match status" value="1"/>
</dbReference>
<dbReference type="GO" id="GO:0016887">
    <property type="term" value="F:ATP hydrolysis activity"/>
    <property type="evidence" value="ECO:0007669"/>
    <property type="project" value="InterPro"/>
</dbReference>
<dbReference type="InterPro" id="IPR000515">
    <property type="entry name" value="MetI-like"/>
</dbReference>
<dbReference type="Pfam" id="PF00005">
    <property type="entry name" value="ABC_tran"/>
    <property type="match status" value="1"/>
</dbReference>
<proteinExistence type="inferred from homology"/>
<evidence type="ECO:0000256" key="1">
    <source>
        <dbReference type="ARBA" id="ARBA00004141"/>
    </source>
</evidence>
<evidence type="ECO:0000256" key="7">
    <source>
        <dbReference type="ARBA" id="ARBA00022741"/>
    </source>
</evidence>
<evidence type="ECO:0000256" key="4">
    <source>
        <dbReference type="ARBA" id="ARBA00022448"/>
    </source>
</evidence>
<dbReference type="GO" id="GO:0055085">
    <property type="term" value="P:transmembrane transport"/>
    <property type="evidence" value="ECO:0007669"/>
    <property type="project" value="InterPro"/>
</dbReference>
<feature type="domain" description="ABC transporter" evidence="13">
    <location>
        <begin position="344"/>
        <end position="587"/>
    </location>
</feature>
<keyword evidence="9 11" id="KW-1133">Transmembrane helix</keyword>
<evidence type="ECO:0000259" key="13">
    <source>
        <dbReference type="PROSITE" id="PS50893"/>
    </source>
</evidence>
<feature type="compositionally biased region" description="Low complexity" evidence="12">
    <location>
        <begin position="38"/>
        <end position="49"/>
    </location>
</feature>
<dbReference type="Pfam" id="PF00528">
    <property type="entry name" value="BPD_transp_1"/>
    <property type="match status" value="1"/>
</dbReference>
<dbReference type="InterPro" id="IPR003439">
    <property type="entry name" value="ABC_transporter-like_ATP-bd"/>
</dbReference>
<dbReference type="Gene3D" id="1.10.3720.10">
    <property type="entry name" value="MetI-like"/>
    <property type="match status" value="1"/>
</dbReference>
<keyword evidence="7" id="KW-0547">Nucleotide-binding</keyword>
<keyword evidence="10 11" id="KW-0472">Membrane</keyword>
<feature type="transmembrane region" description="Helical" evidence="11">
    <location>
        <begin position="165"/>
        <end position="188"/>
    </location>
</feature>
<keyword evidence="8" id="KW-0067">ATP-binding</keyword>
<dbReference type="CDD" id="cd06261">
    <property type="entry name" value="TM_PBP2"/>
    <property type="match status" value="1"/>
</dbReference>
<dbReference type="GO" id="GO:0005886">
    <property type="term" value="C:plasma membrane"/>
    <property type="evidence" value="ECO:0007669"/>
    <property type="project" value="UniProtKB-SubCell"/>
</dbReference>
<dbReference type="Proteomes" id="UP000682416">
    <property type="component" value="Chromosome"/>
</dbReference>
<evidence type="ECO:0000313" key="15">
    <source>
        <dbReference type="EMBL" id="QVJ01524.1"/>
    </source>
</evidence>
<dbReference type="KEGG" id="nec:KGD82_26765"/>
<gene>
    <name evidence="15" type="ORF">KGD82_26765</name>
</gene>
<dbReference type="PROSITE" id="PS50928">
    <property type="entry name" value="ABC_TM1"/>
    <property type="match status" value="1"/>
</dbReference>
<evidence type="ECO:0000256" key="9">
    <source>
        <dbReference type="ARBA" id="ARBA00022989"/>
    </source>
</evidence>
<organism evidence="15 16">
    <name type="scientific">Nocardiopsis eucommiae</name>
    <dbReference type="NCBI Taxonomy" id="2831970"/>
    <lineage>
        <taxon>Bacteria</taxon>
        <taxon>Bacillati</taxon>
        <taxon>Actinomycetota</taxon>
        <taxon>Actinomycetes</taxon>
        <taxon>Streptosporangiales</taxon>
        <taxon>Nocardiopsidaceae</taxon>
        <taxon>Nocardiopsis</taxon>
    </lineage>
</organism>
<evidence type="ECO:0000313" key="16">
    <source>
        <dbReference type="Proteomes" id="UP000682416"/>
    </source>
</evidence>
<feature type="region of interest" description="Disordered" evidence="12">
    <location>
        <begin position="311"/>
        <end position="341"/>
    </location>
</feature>
<name>A0A975L8P2_9ACTN</name>
<reference evidence="15" key="1">
    <citation type="submission" date="2021-05" db="EMBL/GenBank/DDBJ databases">
        <authorList>
            <person name="Kaiqin L."/>
            <person name="Jian G."/>
        </authorList>
    </citation>
    <scope>NUCLEOTIDE SEQUENCE</scope>
    <source>
        <strain evidence="15">HDS5</strain>
    </source>
</reference>
<feature type="compositionally biased region" description="Low complexity" evidence="12">
    <location>
        <begin position="10"/>
        <end position="21"/>
    </location>
</feature>
<dbReference type="GO" id="GO:0005524">
    <property type="term" value="F:ATP binding"/>
    <property type="evidence" value="ECO:0007669"/>
    <property type="project" value="UniProtKB-KW"/>
</dbReference>
<evidence type="ECO:0000256" key="5">
    <source>
        <dbReference type="ARBA" id="ARBA00022475"/>
    </source>
</evidence>
<evidence type="ECO:0000256" key="3">
    <source>
        <dbReference type="ARBA" id="ARBA00005417"/>
    </source>
</evidence>
<evidence type="ECO:0000256" key="6">
    <source>
        <dbReference type="ARBA" id="ARBA00022692"/>
    </source>
</evidence>
<feature type="transmembrane region" description="Helical" evidence="11">
    <location>
        <begin position="59"/>
        <end position="79"/>
    </location>
</feature>
<dbReference type="SUPFAM" id="SSF161098">
    <property type="entry name" value="MetI-like"/>
    <property type="match status" value="1"/>
</dbReference>